<evidence type="ECO:0000256" key="2">
    <source>
        <dbReference type="ARBA" id="ARBA00023016"/>
    </source>
</evidence>
<accession>A0A1E5H642</accession>
<evidence type="ECO:0000256" key="3">
    <source>
        <dbReference type="SAM" id="Phobius"/>
    </source>
</evidence>
<evidence type="ECO:0000256" key="1">
    <source>
        <dbReference type="ARBA" id="ARBA00022705"/>
    </source>
</evidence>
<dbReference type="STRING" id="1131292.BCR24_09355"/>
<dbReference type="EMBL" id="MIKC01000042">
    <property type="protein sequence ID" value="OEG20120.1"/>
    <property type="molecule type" value="Genomic_DNA"/>
</dbReference>
<dbReference type="InterPro" id="IPR036869">
    <property type="entry name" value="J_dom_sf"/>
</dbReference>
<evidence type="ECO:0000313" key="4">
    <source>
        <dbReference type="EMBL" id="OEG20120.1"/>
    </source>
</evidence>
<dbReference type="AlphaFoldDB" id="A0A1E5H642"/>
<dbReference type="Proteomes" id="UP000094469">
    <property type="component" value="Unassembled WGS sequence"/>
</dbReference>
<organism evidence="4 5">
    <name type="scientific">Enterococcus ureilyticus</name>
    <dbReference type="NCBI Taxonomy" id="1131292"/>
    <lineage>
        <taxon>Bacteria</taxon>
        <taxon>Bacillati</taxon>
        <taxon>Bacillota</taxon>
        <taxon>Bacilli</taxon>
        <taxon>Lactobacillales</taxon>
        <taxon>Enterococcaceae</taxon>
        <taxon>Enterococcus</taxon>
    </lineage>
</organism>
<keyword evidence="1" id="KW-0235">DNA replication</keyword>
<keyword evidence="2" id="KW-0346">Stress response</keyword>
<sequence>MNPWEVLEIDYTTDSRKIKRAYAKKLKLIFPDEQPEEFQALKLAFDAALAIAKASDDGPATILIKDENILDSEVARQDQIDDQENGSIFDIPFSTQLQRIVAEKDYFYKLAYWEKLVEPINEWSIDEFMANSYSIQVFLVEHFTIIAKEIIHFLFHTFDLLELRDEIGQENYVYGDFTALRYKIYHVPPFSFAIAQDLDRNSREEYFNLRYSIYCMLESDADVHLIEKKIDRAKLIFSKDSDLSNLYVLTTLKIDHGNIKNQVILTKIENALLSTEEGQKNETTEFLRTYIQALKKSQARQVVQETITWKKAQLIIPQQLYYLLEGYVFFFQHKYVIAFEMWKKLPLQEIVYLEDSLKEMKKQLWRTHKQDYLYLQNEMKKRKQKEGKSSESSKIMFFCSLVLIVMFFIFAVFNNTGPNTVHRISKTKLLEQLSSSLEDEEDSYVEKDLNEELIERTFIEAFYLSNQLEQQKQFQIDYMEENVSIEAAAQLNAQPKFEQAVLSDFTIKKNKLTEYTIIYYRDEPINLLGINDYNQKIDKIYGEGWERIEQFTPVNFDDLDIPFSSLAERFIYIFYSTDNQLLKDIFKISFTYDNLLREQMTDFVPAKPYVNSSMSDFSFITKEKTDNDISEIVYIRYKDTPFCTLRFYPGDNEPKINGLVGDSWNFQGENSYTPLKVVDYEEAVKIFIRYILFSSEKQENLAKYDEYFSDNIRSLVNDRLSLDMSKDLINTDLYMDMEKSSDLKADEPTLFLRNGYEVSLVFTFDDLGRLDHVYGDGWEEGNKLEIEGTYTKYIKSTRFILEQ</sequence>
<keyword evidence="3" id="KW-1133">Transmembrane helix</keyword>
<feature type="transmembrane region" description="Helical" evidence="3">
    <location>
        <begin position="395"/>
        <end position="413"/>
    </location>
</feature>
<dbReference type="OrthoDB" id="9816462at2"/>
<dbReference type="RefSeq" id="WP_069641438.1">
    <property type="nucleotide sequence ID" value="NZ_JAFBEZ010000008.1"/>
</dbReference>
<dbReference type="SUPFAM" id="SSF46565">
    <property type="entry name" value="Chaperone J-domain"/>
    <property type="match status" value="1"/>
</dbReference>
<keyword evidence="3" id="KW-0812">Transmembrane</keyword>
<protein>
    <recommendedName>
        <fullName evidence="6">J domain-containing protein</fullName>
    </recommendedName>
</protein>
<keyword evidence="3" id="KW-0472">Membrane</keyword>
<evidence type="ECO:0008006" key="6">
    <source>
        <dbReference type="Google" id="ProtNLM"/>
    </source>
</evidence>
<name>A0A1E5H642_9ENTE</name>
<comment type="caution">
    <text evidence="4">The sequence shown here is derived from an EMBL/GenBank/DDBJ whole genome shotgun (WGS) entry which is preliminary data.</text>
</comment>
<evidence type="ECO:0000313" key="5">
    <source>
        <dbReference type="Proteomes" id="UP000094469"/>
    </source>
</evidence>
<gene>
    <name evidence="4" type="ORF">BCR24_09355</name>
</gene>
<reference evidence="5" key="1">
    <citation type="submission" date="2016-09" db="EMBL/GenBank/DDBJ databases">
        <authorList>
            <person name="Gulvik C.A."/>
        </authorList>
    </citation>
    <scope>NUCLEOTIDE SEQUENCE [LARGE SCALE GENOMIC DNA]</scope>
    <source>
        <strain evidence="5">LMG 26676</strain>
    </source>
</reference>
<dbReference type="GO" id="GO:0006260">
    <property type="term" value="P:DNA replication"/>
    <property type="evidence" value="ECO:0007669"/>
    <property type="project" value="UniProtKB-KW"/>
</dbReference>
<keyword evidence="5" id="KW-1185">Reference proteome</keyword>
<proteinExistence type="predicted"/>